<organism evidence="2 3">
    <name type="scientific">Sphingosinicella rhizophila</name>
    <dbReference type="NCBI Taxonomy" id="3050082"/>
    <lineage>
        <taxon>Bacteria</taxon>
        <taxon>Pseudomonadati</taxon>
        <taxon>Pseudomonadota</taxon>
        <taxon>Alphaproteobacteria</taxon>
        <taxon>Sphingomonadales</taxon>
        <taxon>Sphingosinicellaceae</taxon>
        <taxon>Sphingosinicella</taxon>
    </lineage>
</organism>
<feature type="compositionally biased region" description="Basic and acidic residues" evidence="1">
    <location>
        <begin position="45"/>
        <end position="60"/>
    </location>
</feature>
<evidence type="ECO:0000313" key="3">
    <source>
        <dbReference type="Proteomes" id="UP001259572"/>
    </source>
</evidence>
<protein>
    <submittedName>
        <fullName evidence="2">Uncharacterized protein</fullName>
    </submittedName>
</protein>
<proteinExistence type="predicted"/>
<reference evidence="2 3" key="1">
    <citation type="submission" date="2023-05" db="EMBL/GenBank/DDBJ databases">
        <authorList>
            <person name="Guo Y."/>
        </authorList>
    </citation>
    <scope>NUCLEOTIDE SEQUENCE [LARGE SCALE GENOMIC DNA]</scope>
    <source>
        <strain evidence="2 3">GR2756</strain>
    </source>
</reference>
<gene>
    <name evidence="2" type="ORF">RQX22_18775</name>
</gene>
<evidence type="ECO:0000313" key="2">
    <source>
        <dbReference type="EMBL" id="MDT9601003.1"/>
    </source>
</evidence>
<feature type="region of interest" description="Disordered" evidence="1">
    <location>
        <begin position="1"/>
        <end position="144"/>
    </location>
</feature>
<feature type="compositionally biased region" description="Low complexity" evidence="1">
    <location>
        <begin position="8"/>
        <end position="21"/>
    </location>
</feature>
<evidence type="ECO:0000256" key="1">
    <source>
        <dbReference type="SAM" id="MobiDB-lite"/>
    </source>
</evidence>
<keyword evidence="3" id="KW-1185">Reference proteome</keyword>
<dbReference type="Proteomes" id="UP001259572">
    <property type="component" value="Unassembled WGS sequence"/>
</dbReference>
<dbReference type="RefSeq" id="WP_315728656.1">
    <property type="nucleotide sequence ID" value="NZ_JAVUPU010000015.1"/>
</dbReference>
<accession>A0ABU3QDD9</accession>
<name>A0ABU3QDD9_9SPHN</name>
<comment type="caution">
    <text evidence="2">The sequence shown here is derived from an EMBL/GenBank/DDBJ whole genome shotgun (WGS) entry which is preliminary data.</text>
</comment>
<dbReference type="EMBL" id="JAVUPU010000015">
    <property type="protein sequence ID" value="MDT9601003.1"/>
    <property type="molecule type" value="Genomic_DNA"/>
</dbReference>
<feature type="compositionally biased region" description="Basic and acidic residues" evidence="1">
    <location>
        <begin position="103"/>
        <end position="112"/>
    </location>
</feature>
<feature type="compositionally biased region" description="Low complexity" evidence="1">
    <location>
        <begin position="113"/>
        <end position="122"/>
    </location>
</feature>
<sequence length="144" mass="15319">MNEQNNRSSGISGSDSHQSESVGGSASLGGNRERQQDGNSGGRYDQNRENHQGQQQDDKVGLAGDTSRSGGSDGQSRGERYDEMQGGGRGGSALAEGQGSIQDGRRNQDRSGSEQQQSGASEFEQDQREHQDRGQSIVSEGDRS</sequence>